<proteinExistence type="predicted"/>
<reference evidence="1 2" key="1">
    <citation type="submission" date="2018-03" db="EMBL/GenBank/DDBJ databases">
        <title>Phenotypic and genomic properties of Cyclonatronum proteinivorum gen. nov., sp. nov., a haloalkaliphilic bacteroidete from soda lakes possessing Na+-translocating rhodopsin.</title>
        <authorList>
            <person name="Toshchakov S.V."/>
            <person name="Korzhenkov A."/>
            <person name="Samarov N.I."/>
            <person name="Kublanov I.V."/>
            <person name="Muntyan M.S."/>
            <person name="Sorokin D.Y."/>
        </authorList>
    </citation>
    <scope>NUCLEOTIDE SEQUENCE [LARGE SCALE GENOMIC DNA]</scope>
    <source>
        <strain evidence="1 2">Omega</strain>
    </source>
</reference>
<protein>
    <submittedName>
        <fullName evidence="1">Phage-related protein</fullName>
    </submittedName>
</protein>
<sequence length="118" mass="13596">MREIKFYITPSGKSPVADFLDSLTSKQVKKVTWVLNLIENTNRVPREYFKKLAGTSGIWEVRVQSGSNIFRLLGFMDYGKFVVLTNGFVKKSHKTPKNEIEIAENRKSDYLFRKGEST</sequence>
<dbReference type="AlphaFoldDB" id="A0A345UPW9"/>
<name>A0A345UPW9_9BACT</name>
<dbReference type="KEGG" id="cprv:CYPRO_3288"/>
<dbReference type="OrthoDB" id="573082at2"/>
<dbReference type="EMBL" id="CP027806">
    <property type="protein sequence ID" value="AXJ02521.1"/>
    <property type="molecule type" value="Genomic_DNA"/>
</dbReference>
<dbReference type="InterPro" id="IPR009241">
    <property type="entry name" value="HigB-like"/>
</dbReference>
<organism evidence="1 2">
    <name type="scientific">Cyclonatronum proteinivorum</name>
    <dbReference type="NCBI Taxonomy" id="1457365"/>
    <lineage>
        <taxon>Bacteria</taxon>
        <taxon>Pseudomonadati</taxon>
        <taxon>Balneolota</taxon>
        <taxon>Balneolia</taxon>
        <taxon>Balneolales</taxon>
        <taxon>Cyclonatronaceae</taxon>
        <taxon>Cyclonatronum</taxon>
    </lineage>
</organism>
<keyword evidence="2" id="KW-1185">Reference proteome</keyword>
<dbReference type="Pfam" id="PF05973">
    <property type="entry name" value="Gp49"/>
    <property type="match status" value="1"/>
</dbReference>
<evidence type="ECO:0000313" key="1">
    <source>
        <dbReference type="EMBL" id="AXJ02521.1"/>
    </source>
</evidence>
<gene>
    <name evidence="1" type="ORF">CYPRO_3288</name>
</gene>
<dbReference type="Proteomes" id="UP000254808">
    <property type="component" value="Chromosome"/>
</dbReference>
<accession>A0A345UPW9</accession>
<evidence type="ECO:0000313" key="2">
    <source>
        <dbReference type="Proteomes" id="UP000254808"/>
    </source>
</evidence>
<dbReference type="RefSeq" id="WP_114985597.1">
    <property type="nucleotide sequence ID" value="NZ_CP027806.1"/>
</dbReference>